<evidence type="ECO:0000313" key="3">
    <source>
        <dbReference type="Proteomes" id="UP001142648"/>
    </source>
</evidence>
<dbReference type="PROSITE" id="PS51257">
    <property type="entry name" value="PROKAR_LIPOPROTEIN"/>
    <property type="match status" value="1"/>
</dbReference>
<evidence type="ECO:0008006" key="4">
    <source>
        <dbReference type="Google" id="ProtNLM"/>
    </source>
</evidence>
<sequence>MTIDARRLALVALLPALAGCETIYEPQASHFGDANRMTMAAQVVDPDPQYDTLNPPTSGEHAGQAAERYRTDKVKRPAAVSSTQISGGGGGGGGGGS</sequence>
<organism evidence="2 3">
    <name type="scientific">Tsuneonella litorea</name>
    <dbReference type="NCBI Taxonomy" id="2976475"/>
    <lineage>
        <taxon>Bacteria</taxon>
        <taxon>Pseudomonadati</taxon>
        <taxon>Pseudomonadota</taxon>
        <taxon>Alphaproteobacteria</taxon>
        <taxon>Sphingomonadales</taxon>
        <taxon>Erythrobacteraceae</taxon>
        <taxon>Tsuneonella</taxon>
    </lineage>
</organism>
<protein>
    <recommendedName>
        <fullName evidence="4">Lipoprotein</fullName>
    </recommendedName>
</protein>
<feature type="compositionally biased region" description="Gly residues" evidence="1">
    <location>
        <begin position="86"/>
        <end position="97"/>
    </location>
</feature>
<dbReference type="Proteomes" id="UP001142648">
    <property type="component" value="Unassembled WGS sequence"/>
</dbReference>
<evidence type="ECO:0000313" key="2">
    <source>
        <dbReference type="EMBL" id="MCT2559381.1"/>
    </source>
</evidence>
<dbReference type="EMBL" id="JAOAMV010000005">
    <property type="protein sequence ID" value="MCT2559381.1"/>
    <property type="molecule type" value="Genomic_DNA"/>
</dbReference>
<comment type="caution">
    <text evidence="2">The sequence shown here is derived from an EMBL/GenBank/DDBJ whole genome shotgun (WGS) entry which is preliminary data.</text>
</comment>
<accession>A0A9X3A8E1</accession>
<reference evidence="2" key="1">
    <citation type="submission" date="2022-09" db="EMBL/GenBank/DDBJ databases">
        <title>The genome sequence of Tsuneonella sp. YG55.</title>
        <authorList>
            <person name="Liu Y."/>
        </authorList>
    </citation>
    <scope>NUCLEOTIDE SEQUENCE</scope>
    <source>
        <strain evidence="2">YG55</strain>
    </source>
</reference>
<dbReference type="RefSeq" id="WP_259962274.1">
    <property type="nucleotide sequence ID" value="NZ_JAOAMV010000005.1"/>
</dbReference>
<gene>
    <name evidence="2" type="ORF">N0B51_10365</name>
</gene>
<proteinExistence type="predicted"/>
<name>A0A9X3A8E1_9SPHN</name>
<dbReference type="AlphaFoldDB" id="A0A9X3A8E1"/>
<evidence type="ECO:0000256" key="1">
    <source>
        <dbReference type="SAM" id="MobiDB-lite"/>
    </source>
</evidence>
<keyword evidence="3" id="KW-1185">Reference proteome</keyword>
<feature type="region of interest" description="Disordered" evidence="1">
    <location>
        <begin position="45"/>
        <end position="97"/>
    </location>
</feature>